<dbReference type="Gene3D" id="1.10.10.60">
    <property type="entry name" value="Homeodomain-like"/>
    <property type="match status" value="1"/>
</dbReference>
<dbReference type="Pfam" id="PF12833">
    <property type="entry name" value="HTH_18"/>
    <property type="match status" value="1"/>
</dbReference>
<dbReference type="GO" id="GO:0003700">
    <property type="term" value="F:DNA-binding transcription factor activity"/>
    <property type="evidence" value="ECO:0007669"/>
    <property type="project" value="InterPro"/>
</dbReference>
<evidence type="ECO:0000256" key="1">
    <source>
        <dbReference type="ARBA" id="ARBA00023015"/>
    </source>
</evidence>
<name>Q0B8S9_BURCM</name>
<feature type="domain" description="HTH araC/xylS-type" evidence="4">
    <location>
        <begin position="157"/>
        <end position="254"/>
    </location>
</feature>
<accession>Q0B8S9</accession>
<evidence type="ECO:0000256" key="2">
    <source>
        <dbReference type="ARBA" id="ARBA00023125"/>
    </source>
</evidence>
<dbReference type="InterPro" id="IPR037923">
    <property type="entry name" value="HTH-like"/>
</dbReference>
<proteinExistence type="predicted"/>
<keyword evidence="3" id="KW-0804">Transcription</keyword>
<dbReference type="SUPFAM" id="SSF46689">
    <property type="entry name" value="Homeodomain-like"/>
    <property type="match status" value="2"/>
</dbReference>
<evidence type="ECO:0000313" key="6">
    <source>
        <dbReference type="Proteomes" id="UP000000662"/>
    </source>
</evidence>
<gene>
    <name evidence="5" type="ordered locus">Bamb_3890</name>
</gene>
<keyword evidence="1" id="KW-0805">Transcription regulation</keyword>
<evidence type="ECO:0000256" key="3">
    <source>
        <dbReference type="ARBA" id="ARBA00023163"/>
    </source>
</evidence>
<keyword evidence="2" id="KW-0238">DNA-binding</keyword>
<dbReference type="eggNOG" id="COG2207">
    <property type="taxonomic scope" value="Bacteria"/>
</dbReference>
<evidence type="ECO:0000313" key="5">
    <source>
        <dbReference type="EMBL" id="ABI89444.1"/>
    </source>
</evidence>
<dbReference type="PROSITE" id="PS01124">
    <property type="entry name" value="HTH_ARAC_FAMILY_2"/>
    <property type="match status" value="1"/>
</dbReference>
<dbReference type="SUPFAM" id="SSF51215">
    <property type="entry name" value="Regulatory protein AraC"/>
    <property type="match status" value="1"/>
</dbReference>
<organism evidence="5 6">
    <name type="scientific">Burkholderia ambifaria (strain ATCC BAA-244 / DSM 16087 / CCUG 44356 / LMG 19182 / AMMD)</name>
    <name type="common">Burkholderia cepacia (strain AMMD)</name>
    <dbReference type="NCBI Taxonomy" id="339670"/>
    <lineage>
        <taxon>Bacteria</taxon>
        <taxon>Pseudomonadati</taxon>
        <taxon>Pseudomonadota</taxon>
        <taxon>Betaproteobacteria</taxon>
        <taxon>Burkholderiales</taxon>
        <taxon>Burkholderiaceae</taxon>
        <taxon>Burkholderia</taxon>
        <taxon>Burkholderia cepacia complex</taxon>
    </lineage>
</organism>
<dbReference type="AlphaFoldDB" id="Q0B8S9"/>
<dbReference type="PANTHER" id="PTHR11019:SF199">
    <property type="entry name" value="HTH-TYPE TRANSCRIPTIONAL REGULATOR NIMR"/>
    <property type="match status" value="1"/>
</dbReference>
<sequence>MTAGSPERLRALADGEQLVLIVREGTTAESPRHVHSCGQLLYPERGAALLETPHHLVRLGPGQAAWIPPDLPHSILMGRPYRYHSVYIGAGLYAEPTFSVSHVSPLLKELILDAERWDDTDASSDVRFWKTRVIVAEIRRAPRVAAGMPIPDDPRISVICRALEIDPADARMLGDWARQVGASEKTLQRAFVKSTGLSFQQWRTHARMTKALAMHRCGARLLDVAVAVGYSSEGAYAHAFRQFYGYSPGRMKPRSTGDRTD</sequence>
<evidence type="ECO:0000259" key="4">
    <source>
        <dbReference type="PROSITE" id="PS01124"/>
    </source>
</evidence>
<dbReference type="Proteomes" id="UP000000662">
    <property type="component" value="Chromosome 2"/>
</dbReference>
<keyword evidence="6" id="KW-1185">Reference proteome</keyword>
<dbReference type="InterPro" id="IPR018060">
    <property type="entry name" value="HTH_AraC"/>
</dbReference>
<dbReference type="Gene3D" id="2.60.120.10">
    <property type="entry name" value="Jelly Rolls"/>
    <property type="match status" value="1"/>
</dbReference>
<dbReference type="Pfam" id="PF02311">
    <property type="entry name" value="AraC_binding"/>
    <property type="match status" value="1"/>
</dbReference>
<dbReference type="InterPro" id="IPR003313">
    <property type="entry name" value="AraC-bd"/>
</dbReference>
<reference evidence="5" key="1">
    <citation type="submission" date="2006-08" db="EMBL/GenBank/DDBJ databases">
        <title>Complete sequence of Chromosome 2 of Burkholderia cepacia AMMD.</title>
        <authorList>
            <consortium name="US DOE Joint Genome Institute"/>
            <person name="Copeland A."/>
            <person name="Lucas S."/>
            <person name="Lapidus A."/>
            <person name="Barry K."/>
            <person name="Detter J.C."/>
            <person name="Glavina del Rio T."/>
            <person name="Hammon N."/>
            <person name="Israni S."/>
            <person name="Pitluck S."/>
            <person name="Bruce D."/>
            <person name="Chain P."/>
            <person name="Malfatti S."/>
            <person name="Shin M."/>
            <person name="Vergez L."/>
            <person name="Schmutz J."/>
            <person name="Larimer F."/>
            <person name="Land M."/>
            <person name="Hauser L."/>
            <person name="Kyrpides N."/>
            <person name="Kim E."/>
            <person name="Parke J."/>
            <person name="Coenye T."/>
            <person name="Konstantinidis K."/>
            <person name="Ramette A."/>
            <person name="Tiedje J."/>
            <person name="Richardson P."/>
        </authorList>
    </citation>
    <scope>NUCLEOTIDE SEQUENCE</scope>
    <source>
        <strain evidence="5">AMMD</strain>
    </source>
</reference>
<dbReference type="PANTHER" id="PTHR11019">
    <property type="entry name" value="HTH-TYPE TRANSCRIPTIONAL REGULATOR NIMR"/>
    <property type="match status" value="1"/>
</dbReference>
<dbReference type="InterPro" id="IPR009057">
    <property type="entry name" value="Homeodomain-like_sf"/>
</dbReference>
<dbReference type="EMBL" id="CP000441">
    <property type="protein sequence ID" value="ABI89444.1"/>
    <property type="molecule type" value="Genomic_DNA"/>
</dbReference>
<dbReference type="GO" id="GO:0043565">
    <property type="term" value="F:sequence-specific DNA binding"/>
    <property type="evidence" value="ECO:0007669"/>
    <property type="project" value="InterPro"/>
</dbReference>
<dbReference type="KEGG" id="bam:Bamb_3890"/>
<dbReference type="InterPro" id="IPR014710">
    <property type="entry name" value="RmlC-like_jellyroll"/>
</dbReference>
<dbReference type="SMART" id="SM00342">
    <property type="entry name" value="HTH_ARAC"/>
    <property type="match status" value="1"/>
</dbReference>
<protein>
    <submittedName>
        <fullName evidence="5">Transcriptional regulator, AraC family</fullName>
    </submittedName>
</protein>